<evidence type="ECO:0000313" key="3">
    <source>
        <dbReference type="EMBL" id="ELR17317.1"/>
    </source>
</evidence>
<name>L8GWJ7_ACACF</name>
<dbReference type="PROSITE" id="PS50404">
    <property type="entry name" value="GST_NTER"/>
    <property type="match status" value="1"/>
</dbReference>
<dbReference type="RefSeq" id="XP_004339330.1">
    <property type="nucleotide sequence ID" value="XM_004339282.1"/>
</dbReference>
<dbReference type="Gene3D" id="3.40.30.10">
    <property type="entry name" value="Glutaredoxin"/>
    <property type="match status" value="1"/>
</dbReference>
<sequence>MGSRGTVPMLEWSAPQLLGLVAAGAALGAAATALVWGHRGSPVATLQHLLEEKERKKKRATSPDGSLPPPVRSPHDASNALPSFVEHLVARDDPAAPPIWRLYYWPGTAGRGEFMRLLWVFTDTPYEDVFASKHPEDLEAYTVQLKKPFFAFPAISHGDFFLSQTPVIVRYLAKKLAGGALYPKEARDRYQADVLMAGVVDLVAEGHHAWHAIDPSAGYEAQKEATEPFIGAFKAKRLPKWLAYFEAALQRNNDGQGTFLGTRTPYTHNGPTF</sequence>
<protein>
    <submittedName>
        <fullName evidence="3">Glutathione Stransferase, putative</fullName>
    </submittedName>
</protein>
<dbReference type="SUPFAM" id="SSF52833">
    <property type="entry name" value="Thioredoxin-like"/>
    <property type="match status" value="1"/>
</dbReference>
<dbReference type="Proteomes" id="UP000011083">
    <property type="component" value="Unassembled WGS sequence"/>
</dbReference>
<reference evidence="3 4" key="1">
    <citation type="journal article" date="2013" name="Genome Biol.">
        <title>Genome of Acanthamoeba castellanii highlights extensive lateral gene transfer and early evolution of tyrosine kinase signaling.</title>
        <authorList>
            <person name="Clarke M."/>
            <person name="Lohan A.J."/>
            <person name="Liu B."/>
            <person name="Lagkouvardos I."/>
            <person name="Roy S."/>
            <person name="Zafar N."/>
            <person name="Bertelli C."/>
            <person name="Schilde C."/>
            <person name="Kianianmomeni A."/>
            <person name="Burglin T.R."/>
            <person name="Frech C."/>
            <person name="Turcotte B."/>
            <person name="Kopec K.O."/>
            <person name="Synnott J.M."/>
            <person name="Choo C."/>
            <person name="Paponov I."/>
            <person name="Finkler A."/>
            <person name="Soon Heng Tan C."/>
            <person name="Hutchins A.P."/>
            <person name="Weinmeier T."/>
            <person name="Rattei T."/>
            <person name="Chu J.S."/>
            <person name="Gimenez G."/>
            <person name="Irimia M."/>
            <person name="Rigden D.J."/>
            <person name="Fitzpatrick D.A."/>
            <person name="Lorenzo-Morales J."/>
            <person name="Bateman A."/>
            <person name="Chiu C.H."/>
            <person name="Tang P."/>
            <person name="Hegemann P."/>
            <person name="Fromm H."/>
            <person name="Raoult D."/>
            <person name="Greub G."/>
            <person name="Miranda-Saavedra D."/>
            <person name="Chen N."/>
            <person name="Nash P."/>
            <person name="Ginger M.L."/>
            <person name="Horn M."/>
            <person name="Schaap P."/>
            <person name="Caler L."/>
            <person name="Loftus B."/>
        </authorList>
    </citation>
    <scope>NUCLEOTIDE SEQUENCE [LARGE SCALE GENOMIC DNA]</scope>
    <source>
        <strain evidence="3 4">Neff</strain>
    </source>
</reference>
<keyword evidence="3" id="KW-0808">Transferase</keyword>
<dbReference type="PANTHER" id="PTHR11571">
    <property type="entry name" value="GLUTATHIONE S-TRANSFERASE"/>
    <property type="match status" value="1"/>
</dbReference>
<dbReference type="InterPro" id="IPR050213">
    <property type="entry name" value="GST_superfamily"/>
</dbReference>
<dbReference type="InterPro" id="IPR036249">
    <property type="entry name" value="Thioredoxin-like_sf"/>
</dbReference>
<proteinExistence type="predicted"/>
<dbReference type="CDD" id="cd03039">
    <property type="entry name" value="GST_N_Sigma_like"/>
    <property type="match status" value="1"/>
</dbReference>
<dbReference type="SUPFAM" id="SSF47616">
    <property type="entry name" value="GST C-terminal domain-like"/>
    <property type="match status" value="1"/>
</dbReference>
<organism evidence="3 4">
    <name type="scientific">Acanthamoeba castellanii (strain ATCC 30010 / Neff)</name>
    <dbReference type="NCBI Taxonomy" id="1257118"/>
    <lineage>
        <taxon>Eukaryota</taxon>
        <taxon>Amoebozoa</taxon>
        <taxon>Discosea</taxon>
        <taxon>Longamoebia</taxon>
        <taxon>Centramoebida</taxon>
        <taxon>Acanthamoebidae</taxon>
        <taxon>Acanthamoeba</taxon>
    </lineage>
</organism>
<keyword evidence="4" id="KW-1185">Reference proteome</keyword>
<gene>
    <name evidence="3" type="ORF">ACA1_060440</name>
</gene>
<evidence type="ECO:0000259" key="2">
    <source>
        <dbReference type="PROSITE" id="PS50404"/>
    </source>
</evidence>
<dbReference type="GeneID" id="14917892"/>
<dbReference type="OrthoDB" id="414243at2759"/>
<feature type="domain" description="GST N-terminal" evidence="2">
    <location>
        <begin position="98"/>
        <end position="180"/>
    </location>
</feature>
<evidence type="ECO:0000256" key="1">
    <source>
        <dbReference type="SAM" id="MobiDB-lite"/>
    </source>
</evidence>
<dbReference type="Gene3D" id="1.20.1050.10">
    <property type="match status" value="1"/>
</dbReference>
<accession>L8GWJ7</accession>
<dbReference type="InterPro" id="IPR036282">
    <property type="entry name" value="Glutathione-S-Trfase_C_sf"/>
</dbReference>
<dbReference type="VEuPathDB" id="AmoebaDB:ACA1_060440"/>
<dbReference type="STRING" id="1257118.L8GWJ7"/>
<dbReference type="EMBL" id="KB007974">
    <property type="protein sequence ID" value="ELR17317.1"/>
    <property type="molecule type" value="Genomic_DNA"/>
</dbReference>
<dbReference type="KEGG" id="acan:ACA1_060440"/>
<evidence type="ECO:0000313" key="4">
    <source>
        <dbReference type="Proteomes" id="UP000011083"/>
    </source>
</evidence>
<dbReference type="GO" id="GO:0004364">
    <property type="term" value="F:glutathione transferase activity"/>
    <property type="evidence" value="ECO:0007669"/>
    <property type="project" value="TreeGrafter"/>
</dbReference>
<dbReference type="GO" id="GO:0006749">
    <property type="term" value="P:glutathione metabolic process"/>
    <property type="evidence" value="ECO:0007669"/>
    <property type="project" value="TreeGrafter"/>
</dbReference>
<feature type="region of interest" description="Disordered" evidence="1">
    <location>
        <begin position="53"/>
        <end position="76"/>
    </location>
</feature>
<dbReference type="AlphaFoldDB" id="L8GWJ7"/>
<dbReference type="InterPro" id="IPR004045">
    <property type="entry name" value="Glutathione_S-Trfase_N"/>
</dbReference>
<dbReference type="PANTHER" id="PTHR11571:SF263">
    <property type="entry name" value="GLUTATHIONE S-TRANSFERASE"/>
    <property type="match status" value="1"/>
</dbReference>